<evidence type="ECO:0000256" key="4">
    <source>
        <dbReference type="ARBA" id="ARBA00004496"/>
    </source>
</evidence>
<reference evidence="18 19" key="1">
    <citation type="submission" date="2018-05" db="EMBL/GenBank/DDBJ databases">
        <title>Genomic analysis of Gracilibacillus dipsosauri DD1 reveals novel features of a salt-tolerant amylase.</title>
        <authorList>
            <person name="Deutch C.E."/>
            <person name="Yang S."/>
        </authorList>
    </citation>
    <scope>NUCLEOTIDE SEQUENCE [LARGE SCALE GENOMIC DNA]</scope>
    <source>
        <strain evidence="18 19">DD1</strain>
    </source>
</reference>
<evidence type="ECO:0000256" key="10">
    <source>
        <dbReference type="ARBA" id="ARBA00022723"/>
    </source>
</evidence>
<dbReference type="InterPro" id="IPR024567">
    <property type="entry name" value="RNase_HII/HIII_dom"/>
</dbReference>
<dbReference type="CDD" id="cd14796">
    <property type="entry name" value="RNAse_HIII_N"/>
    <property type="match status" value="1"/>
</dbReference>
<dbReference type="SUPFAM" id="SSF53098">
    <property type="entry name" value="Ribonuclease H-like"/>
    <property type="match status" value="1"/>
</dbReference>
<feature type="compositionally biased region" description="Polar residues" evidence="16">
    <location>
        <begin position="64"/>
        <end position="81"/>
    </location>
</feature>
<evidence type="ECO:0000256" key="16">
    <source>
        <dbReference type="SAM" id="MobiDB-lite"/>
    </source>
</evidence>
<evidence type="ECO:0000256" key="11">
    <source>
        <dbReference type="ARBA" id="ARBA00022759"/>
    </source>
</evidence>
<evidence type="ECO:0000256" key="15">
    <source>
        <dbReference type="PROSITE-ProRule" id="PRU01319"/>
    </source>
</evidence>
<dbReference type="InterPro" id="IPR001352">
    <property type="entry name" value="RNase_HII/HIII"/>
</dbReference>
<dbReference type="HAMAP" id="MF_00053">
    <property type="entry name" value="RNase_HIII"/>
    <property type="match status" value="1"/>
</dbReference>
<keyword evidence="8 14" id="KW-0963">Cytoplasm</keyword>
<dbReference type="PIRSF" id="PIRSF037748">
    <property type="entry name" value="RnhC"/>
    <property type="match status" value="1"/>
</dbReference>
<dbReference type="Gene3D" id="3.30.310.10">
    <property type="entry name" value="TATA-Binding Protein"/>
    <property type="match status" value="1"/>
</dbReference>
<comment type="function">
    <text evidence="3 14">Endonuclease that specifically degrades the RNA of RNA-DNA hybrids.</text>
</comment>
<keyword evidence="10 14" id="KW-0479">Metal-binding</keyword>
<evidence type="ECO:0000313" key="18">
    <source>
        <dbReference type="EMBL" id="PWU68208.1"/>
    </source>
</evidence>
<protein>
    <recommendedName>
        <fullName evidence="7 14">Ribonuclease HIII</fullName>
        <shortName evidence="14">RNase HIII</shortName>
        <ecNumber evidence="6 14">3.1.26.4</ecNumber>
    </recommendedName>
</protein>
<dbReference type="GO" id="GO:0032299">
    <property type="term" value="C:ribonuclease H2 complex"/>
    <property type="evidence" value="ECO:0007669"/>
    <property type="project" value="TreeGrafter"/>
</dbReference>
<dbReference type="OrthoDB" id="9777935at2"/>
<dbReference type="Proteomes" id="UP000245624">
    <property type="component" value="Unassembled WGS sequence"/>
</dbReference>
<evidence type="ECO:0000256" key="2">
    <source>
        <dbReference type="ARBA" id="ARBA00001946"/>
    </source>
</evidence>
<dbReference type="EC" id="3.1.26.4" evidence="6 14"/>
<dbReference type="PANTHER" id="PTHR10954">
    <property type="entry name" value="RIBONUCLEASE H2 SUBUNIT A"/>
    <property type="match status" value="1"/>
</dbReference>
<dbReference type="InterPro" id="IPR036397">
    <property type="entry name" value="RNaseH_sf"/>
</dbReference>
<dbReference type="Gene3D" id="3.30.420.10">
    <property type="entry name" value="Ribonuclease H-like superfamily/Ribonuclease H"/>
    <property type="match status" value="1"/>
</dbReference>
<dbReference type="GO" id="GO:0005737">
    <property type="term" value="C:cytoplasm"/>
    <property type="evidence" value="ECO:0007669"/>
    <property type="project" value="UniProtKB-SubCell"/>
</dbReference>
<sequence length="311" mass="34245">MANVVIQVTKDKLEEITAYYQNSIIKKPANTLFLAKVNGTTINAYRSGKVMFQGQNAAREANKWSESGAVTSGSANKSSVNDHGYKPPTSLFKNAHIGSDEAGTGDYFGPITVSAVYVPDEKITILKQMGITDSKTLTDDKIAILAKELVKEKIPYTLLTLDNTKYNKLQKKGWNQGKMKAMLHHHAIEKLLVKIGAAPLHGILIDQFCQPLSYRKHISSEGAKLQENVFFMTKAESYSTSVAAASIIARAKFVKEMDLLSERLGVTIPKGASSKVDETAAYLIKKHGLDVLYDNAKIHFANTDKAMNYVR</sequence>
<feature type="binding site" evidence="14 15">
    <location>
        <position position="206"/>
    </location>
    <ligand>
        <name>a divalent metal cation</name>
        <dbReference type="ChEBI" id="CHEBI:60240"/>
    </ligand>
</feature>
<keyword evidence="12 14" id="KW-0378">Hydrolase</keyword>
<dbReference type="PROSITE" id="PS51975">
    <property type="entry name" value="RNASE_H_2"/>
    <property type="match status" value="1"/>
</dbReference>
<dbReference type="RefSeq" id="WP_109983939.1">
    <property type="nucleotide sequence ID" value="NZ_JAJUIE010000029.1"/>
</dbReference>
<dbReference type="Pfam" id="PF11858">
    <property type="entry name" value="DUF3378"/>
    <property type="match status" value="1"/>
</dbReference>
<dbReference type="InterPro" id="IPR004641">
    <property type="entry name" value="RNase_HIII"/>
</dbReference>
<keyword evidence="19" id="KW-1185">Reference proteome</keyword>
<keyword evidence="13 14" id="KW-0460">Magnesium</keyword>
<dbReference type="AlphaFoldDB" id="A0A317L059"/>
<proteinExistence type="inferred from homology"/>
<evidence type="ECO:0000313" key="19">
    <source>
        <dbReference type="Proteomes" id="UP000245624"/>
    </source>
</evidence>
<dbReference type="EMBL" id="QGTD01000008">
    <property type="protein sequence ID" value="PWU68208.1"/>
    <property type="molecule type" value="Genomic_DNA"/>
</dbReference>
<name>A0A317L059_9BACI</name>
<evidence type="ECO:0000256" key="3">
    <source>
        <dbReference type="ARBA" id="ARBA00004065"/>
    </source>
</evidence>
<accession>A0A317L059</accession>
<evidence type="ECO:0000256" key="5">
    <source>
        <dbReference type="ARBA" id="ARBA00008378"/>
    </source>
</evidence>
<dbReference type="GO" id="GO:0003723">
    <property type="term" value="F:RNA binding"/>
    <property type="evidence" value="ECO:0007669"/>
    <property type="project" value="UniProtKB-UniRule"/>
</dbReference>
<organism evidence="18 19">
    <name type="scientific">Gracilibacillus dipsosauri</name>
    <dbReference type="NCBI Taxonomy" id="178340"/>
    <lineage>
        <taxon>Bacteria</taxon>
        <taxon>Bacillati</taxon>
        <taxon>Bacillota</taxon>
        <taxon>Bacilli</taxon>
        <taxon>Bacillales</taxon>
        <taxon>Bacillaceae</taxon>
        <taxon>Gracilibacillus</taxon>
    </lineage>
</organism>
<dbReference type="NCBIfam" id="TIGR00716">
    <property type="entry name" value="rnhC"/>
    <property type="match status" value="1"/>
</dbReference>
<keyword evidence="9 14" id="KW-0540">Nuclease</keyword>
<evidence type="ECO:0000256" key="6">
    <source>
        <dbReference type="ARBA" id="ARBA00012180"/>
    </source>
</evidence>
<comment type="cofactor">
    <cofactor evidence="2">
        <name>Mg(2+)</name>
        <dbReference type="ChEBI" id="CHEBI:18420"/>
    </cofactor>
</comment>
<dbReference type="FunFam" id="3.30.420.10:FF:000047">
    <property type="entry name" value="Ribonuclease HIII"/>
    <property type="match status" value="1"/>
</dbReference>
<comment type="catalytic activity">
    <reaction evidence="1 14 15">
        <text>Endonucleolytic cleavage to 5'-phosphomonoester.</text>
        <dbReference type="EC" id="3.1.26.4"/>
    </reaction>
</comment>
<comment type="subcellular location">
    <subcellularLocation>
        <location evidence="4 14">Cytoplasm</location>
    </subcellularLocation>
</comment>
<evidence type="ECO:0000256" key="1">
    <source>
        <dbReference type="ARBA" id="ARBA00000077"/>
    </source>
</evidence>
<keyword evidence="11 14" id="KW-0255">Endonuclease</keyword>
<evidence type="ECO:0000259" key="17">
    <source>
        <dbReference type="PROSITE" id="PS51975"/>
    </source>
</evidence>
<feature type="region of interest" description="Disordered" evidence="16">
    <location>
        <begin position="63"/>
        <end position="85"/>
    </location>
</feature>
<feature type="domain" description="RNase H type-2" evidence="17">
    <location>
        <begin position="94"/>
        <end position="311"/>
    </location>
</feature>
<evidence type="ECO:0000256" key="14">
    <source>
        <dbReference type="HAMAP-Rule" id="MF_00053"/>
    </source>
</evidence>
<dbReference type="CDD" id="cd06590">
    <property type="entry name" value="RNase_HII_bacteria_HIII_like"/>
    <property type="match status" value="1"/>
</dbReference>
<dbReference type="GO" id="GO:0004523">
    <property type="term" value="F:RNA-DNA hybrid ribonuclease activity"/>
    <property type="evidence" value="ECO:0007669"/>
    <property type="project" value="UniProtKB-UniRule"/>
</dbReference>
<dbReference type="GO" id="GO:0043137">
    <property type="term" value="P:DNA replication, removal of RNA primer"/>
    <property type="evidence" value="ECO:0007669"/>
    <property type="project" value="TreeGrafter"/>
</dbReference>
<evidence type="ECO:0000256" key="7">
    <source>
        <dbReference type="ARBA" id="ARBA00021407"/>
    </source>
</evidence>
<dbReference type="InterPro" id="IPR012295">
    <property type="entry name" value="TBP_dom_sf"/>
</dbReference>
<evidence type="ECO:0000256" key="13">
    <source>
        <dbReference type="ARBA" id="ARBA00022842"/>
    </source>
</evidence>
<comment type="similarity">
    <text evidence="5 14">Belongs to the RNase HII family. RnhC subfamily.</text>
</comment>
<feature type="binding site" evidence="14 15">
    <location>
        <position position="100"/>
    </location>
    <ligand>
        <name>a divalent metal cation</name>
        <dbReference type="ChEBI" id="CHEBI:60240"/>
    </ligand>
</feature>
<dbReference type="InterPro" id="IPR012337">
    <property type="entry name" value="RNaseH-like_sf"/>
</dbReference>
<dbReference type="Pfam" id="PF01351">
    <property type="entry name" value="RNase_HII"/>
    <property type="match status" value="1"/>
</dbReference>
<dbReference type="PANTHER" id="PTHR10954:SF23">
    <property type="entry name" value="RIBONUCLEASE"/>
    <property type="match status" value="1"/>
</dbReference>
<dbReference type="GO" id="GO:0006298">
    <property type="term" value="P:mismatch repair"/>
    <property type="evidence" value="ECO:0007669"/>
    <property type="project" value="TreeGrafter"/>
</dbReference>
<comment type="cofactor">
    <cofactor evidence="14 15">
        <name>Mn(2+)</name>
        <dbReference type="ChEBI" id="CHEBI:29035"/>
    </cofactor>
    <cofactor evidence="14 15">
        <name>Mg(2+)</name>
        <dbReference type="ChEBI" id="CHEBI:18420"/>
    </cofactor>
    <text evidence="14 15">Manganese or magnesium. Binds 1 divalent metal ion per monomer in the absence of substrate. May bind a second metal ion after substrate binding.</text>
</comment>
<dbReference type="InterPro" id="IPR024568">
    <property type="entry name" value="RNase_HIII_N"/>
</dbReference>
<gene>
    <name evidence="14" type="primary">rnhC</name>
    <name evidence="18" type="ORF">DLJ74_07050</name>
</gene>
<evidence type="ECO:0000256" key="9">
    <source>
        <dbReference type="ARBA" id="ARBA00022722"/>
    </source>
</evidence>
<evidence type="ECO:0000256" key="8">
    <source>
        <dbReference type="ARBA" id="ARBA00022490"/>
    </source>
</evidence>
<comment type="caution">
    <text evidence="18">The sequence shown here is derived from an EMBL/GenBank/DDBJ whole genome shotgun (WGS) entry which is preliminary data.</text>
</comment>
<dbReference type="GO" id="GO:0000287">
    <property type="term" value="F:magnesium ion binding"/>
    <property type="evidence" value="ECO:0007669"/>
    <property type="project" value="UniProtKB-UniRule"/>
</dbReference>
<feature type="binding site" evidence="14 15">
    <location>
        <position position="101"/>
    </location>
    <ligand>
        <name>a divalent metal cation</name>
        <dbReference type="ChEBI" id="CHEBI:60240"/>
    </ligand>
</feature>
<evidence type="ECO:0000256" key="12">
    <source>
        <dbReference type="ARBA" id="ARBA00022801"/>
    </source>
</evidence>